<evidence type="ECO:0000256" key="1">
    <source>
        <dbReference type="SAM" id="Phobius"/>
    </source>
</evidence>
<dbReference type="Proteomes" id="UP000184480">
    <property type="component" value="Unassembled WGS sequence"/>
</dbReference>
<keyword evidence="3" id="KW-0378">Hydrolase</keyword>
<keyword evidence="1" id="KW-0812">Transmembrane</keyword>
<dbReference type="Gene3D" id="3.40.50.1110">
    <property type="entry name" value="SGNH hydrolase"/>
    <property type="match status" value="1"/>
</dbReference>
<feature type="transmembrane region" description="Helical" evidence="1">
    <location>
        <begin position="12"/>
        <end position="30"/>
    </location>
</feature>
<dbReference type="Gene3D" id="2.60.120.1360">
    <property type="match status" value="1"/>
</dbReference>
<keyword evidence="1" id="KW-1133">Transmembrane helix</keyword>
<dbReference type="OrthoDB" id="9810515at2"/>
<keyword evidence="4" id="KW-1185">Reference proteome</keyword>
<dbReference type="RefSeq" id="WP_062177600.1">
    <property type="nucleotide sequence ID" value="NZ_BBXL01000003.1"/>
</dbReference>
<dbReference type="EMBL" id="FQUC01000003">
    <property type="protein sequence ID" value="SHF06259.1"/>
    <property type="molecule type" value="Genomic_DNA"/>
</dbReference>
<feature type="domain" description="SGNH hydrolase-type esterase" evidence="2">
    <location>
        <begin position="280"/>
        <end position="434"/>
    </location>
</feature>
<name>A0A1M4YKI1_9BACT</name>
<dbReference type="AlphaFoldDB" id="A0A1M4YKI1"/>
<evidence type="ECO:0000313" key="4">
    <source>
        <dbReference type="Proteomes" id="UP000184480"/>
    </source>
</evidence>
<accession>A0A1M4YKI1</accession>
<protein>
    <submittedName>
        <fullName evidence="3">GDSL-like Lipase/Acylhydrolase family protein</fullName>
    </submittedName>
</protein>
<dbReference type="InterPro" id="IPR036514">
    <property type="entry name" value="SGNH_hydro_sf"/>
</dbReference>
<organism evidence="3 4">
    <name type="scientific">Dysgonomonas macrotermitis</name>
    <dbReference type="NCBI Taxonomy" id="1346286"/>
    <lineage>
        <taxon>Bacteria</taxon>
        <taxon>Pseudomonadati</taxon>
        <taxon>Bacteroidota</taxon>
        <taxon>Bacteroidia</taxon>
        <taxon>Bacteroidales</taxon>
        <taxon>Dysgonomonadaceae</taxon>
        <taxon>Dysgonomonas</taxon>
    </lineage>
</organism>
<evidence type="ECO:0000313" key="3">
    <source>
        <dbReference type="EMBL" id="SHF06259.1"/>
    </source>
</evidence>
<proteinExistence type="predicted"/>
<dbReference type="SUPFAM" id="SSF52266">
    <property type="entry name" value="SGNH hydrolase"/>
    <property type="match status" value="1"/>
</dbReference>
<gene>
    <name evidence="3" type="ORF">SAMN05444362_103200</name>
</gene>
<reference evidence="4" key="1">
    <citation type="submission" date="2016-11" db="EMBL/GenBank/DDBJ databases">
        <authorList>
            <person name="Varghese N."/>
            <person name="Submissions S."/>
        </authorList>
    </citation>
    <scope>NUCLEOTIDE SEQUENCE [LARGE SCALE GENOMIC DNA]</scope>
    <source>
        <strain evidence="4">DSM 27370</strain>
    </source>
</reference>
<dbReference type="InterPro" id="IPR013830">
    <property type="entry name" value="SGNH_hydro"/>
</dbReference>
<dbReference type="Pfam" id="PF13472">
    <property type="entry name" value="Lipase_GDSL_2"/>
    <property type="match status" value="1"/>
</dbReference>
<keyword evidence="1" id="KW-0472">Membrane</keyword>
<sequence length="455" mass="49707">MSKKTKNYFVKSFLAIVIAIGVFFGLKQVMPKNIFSDTKSGSDGIVVDSLALAAMNDSTGAQEENLPDSLMEDSLQNRIKLHVSDNSEGLGYLSSFYEKLYKLESTGKGKVRIAYFGDSMTDGDFIVQDIRNSYQSAYGGKGVGFVGITSLSASARGTVSHQYSKDWLTQSCLTVKNPKRSFGIDGQVFFAARGGSSWVKFTAGNQENISMLYNPTLFYGSSGNDKASITVSSGKKDSASVYMLPAGELLNTVSLGNTAKSLKISVQNGDSIPFYGVNFDDGVGVHVDNFSIRGNSGLPLSLYNKNLMNALDNVLQYDLIVLQYGTNVLGYNTLDYTWYENKMIAVVNHLRECFPKADILIVSVGDRAKKVETEMQTDKAVAPLIKAQRKYAAEAYAGFINLQALMGGDGAIVNWVNDGFANKDYTHVNAKGARKLSSLIYDELDKGYTEYKKTK</sequence>
<dbReference type="GO" id="GO:0016788">
    <property type="term" value="F:hydrolase activity, acting on ester bonds"/>
    <property type="evidence" value="ECO:0007669"/>
    <property type="project" value="UniProtKB-ARBA"/>
</dbReference>
<evidence type="ECO:0000259" key="2">
    <source>
        <dbReference type="Pfam" id="PF13472"/>
    </source>
</evidence>
<dbReference type="STRING" id="1346286.SAMN05444362_103200"/>